<name>A0ACC3A041_9EURO</name>
<keyword evidence="2" id="KW-1185">Reference proteome</keyword>
<reference evidence="1" key="1">
    <citation type="submission" date="2022-10" db="EMBL/GenBank/DDBJ databases">
        <title>Culturing micro-colonial fungi from biological soil crusts in the Mojave desert and describing Neophaeococcomyces mojavensis, and introducing the new genera and species Taxawa tesnikishii.</title>
        <authorList>
            <person name="Kurbessoian T."/>
            <person name="Stajich J.E."/>
        </authorList>
    </citation>
    <scope>NUCLEOTIDE SEQUENCE</scope>
    <source>
        <strain evidence="1">JES_112</strain>
    </source>
</reference>
<sequence>MTYKVGGIEVLHRPAPPLDASNSNYTGFNPSTTTLPKGFQKSPEVRPFPIATIWERDVEVPLRDGTILRADVFRPADVNEKVPILMAWSPYGKSGNGSFSLDMIQGRVGIPKSWTSGFEDFEAPDPAEWVQHGYAVVNVDARGIFNSQGSFRWHGTQEGRDGYDTVEVMAEKPWCNGRVALIGNSWLASAQWFIAAERPPHLTCMLPLEGLSDVYRETLCRGGIPYKPFWSFLRENLFSNNKQEDTIGMLEKYPLMNEYWEDKRAKADLIQCPAYILASMSTGLHTVGSTRCFEDIPHDKKWLRMNPTQEWHDLYQPDTNADLKKFCDFYMKDIRNDWEQTPKARISVLRYNQTPLKNVSFSNWPIPETKYQTLHLSDSQSLSVQSTPSSEGQVLYQSDVPAQQMDTDPEELQFIHTFDEQTTFIGAAKAILYVSCADHDDMDVFVQLRKADKSGKILQNCNIPLEDLGRSSIEEVDTINVMKYMGPTGCFAQAIEHWTLSYRNHTGRLMIIPVKTKSNLAES</sequence>
<dbReference type="EMBL" id="JAPDRQ010000165">
    <property type="protein sequence ID" value="KAJ9653141.1"/>
    <property type="molecule type" value="Genomic_DNA"/>
</dbReference>
<comment type="caution">
    <text evidence="1">The sequence shown here is derived from an EMBL/GenBank/DDBJ whole genome shotgun (WGS) entry which is preliminary data.</text>
</comment>
<organism evidence="1 2">
    <name type="scientific">Neophaeococcomyces mojaviensis</name>
    <dbReference type="NCBI Taxonomy" id="3383035"/>
    <lineage>
        <taxon>Eukaryota</taxon>
        <taxon>Fungi</taxon>
        <taxon>Dikarya</taxon>
        <taxon>Ascomycota</taxon>
        <taxon>Pezizomycotina</taxon>
        <taxon>Eurotiomycetes</taxon>
        <taxon>Chaetothyriomycetidae</taxon>
        <taxon>Chaetothyriales</taxon>
        <taxon>Chaetothyriales incertae sedis</taxon>
        <taxon>Neophaeococcomyces</taxon>
    </lineage>
</organism>
<evidence type="ECO:0000313" key="1">
    <source>
        <dbReference type="EMBL" id="KAJ9653141.1"/>
    </source>
</evidence>
<evidence type="ECO:0000313" key="2">
    <source>
        <dbReference type="Proteomes" id="UP001172386"/>
    </source>
</evidence>
<protein>
    <submittedName>
        <fullName evidence="1">Uncharacterized protein</fullName>
    </submittedName>
</protein>
<dbReference type="Proteomes" id="UP001172386">
    <property type="component" value="Unassembled WGS sequence"/>
</dbReference>
<proteinExistence type="predicted"/>
<gene>
    <name evidence="1" type="ORF">H2198_007653</name>
</gene>
<accession>A0ACC3A041</accession>